<keyword evidence="7" id="KW-0539">Nucleus</keyword>
<dbReference type="STRING" id="1344418.A0A1D2VFG4"/>
<dbReference type="InterPro" id="IPR035979">
    <property type="entry name" value="RBD_domain_sf"/>
</dbReference>
<dbReference type="InParanoid" id="A0A1D2VFG4"/>
<evidence type="ECO:0000313" key="13">
    <source>
        <dbReference type="EMBL" id="ODV60322.1"/>
    </source>
</evidence>
<dbReference type="InterPro" id="IPR051945">
    <property type="entry name" value="RRM_MRD1_RNA_proc_ribogen"/>
</dbReference>
<evidence type="ECO:0000313" key="14">
    <source>
        <dbReference type="Proteomes" id="UP000095038"/>
    </source>
</evidence>
<dbReference type="PANTHER" id="PTHR48039:SF5">
    <property type="entry name" value="RNA-BINDING PROTEIN 28"/>
    <property type="match status" value="1"/>
</dbReference>
<dbReference type="FunCoup" id="A0A1D2VFG4">
    <property type="interactions" value="1175"/>
</dbReference>
<evidence type="ECO:0000256" key="6">
    <source>
        <dbReference type="ARBA" id="ARBA00022884"/>
    </source>
</evidence>
<dbReference type="PROSITE" id="PS50102">
    <property type="entry name" value="RRM"/>
    <property type="match status" value="5"/>
</dbReference>
<dbReference type="GO" id="GO:0030686">
    <property type="term" value="C:90S preribosome"/>
    <property type="evidence" value="ECO:0007669"/>
    <property type="project" value="EnsemblFungi"/>
</dbReference>
<feature type="region of interest" description="Disordered" evidence="11">
    <location>
        <begin position="561"/>
        <end position="590"/>
    </location>
</feature>
<keyword evidence="10" id="KW-0175">Coiled coil</keyword>
<dbReference type="Gene3D" id="3.30.70.330">
    <property type="match status" value="5"/>
</dbReference>
<dbReference type="FunFam" id="3.30.70.330:FF:000459">
    <property type="entry name" value="Multiple RNA-binding domain-containing protein 1"/>
    <property type="match status" value="1"/>
</dbReference>
<accession>A0A1D2VFG4</accession>
<keyword evidence="14" id="KW-1185">Reference proteome</keyword>
<dbReference type="SMART" id="SM00361">
    <property type="entry name" value="RRM_1"/>
    <property type="match status" value="2"/>
</dbReference>
<dbReference type="SMART" id="SM00360">
    <property type="entry name" value="RRM"/>
    <property type="match status" value="5"/>
</dbReference>
<dbReference type="InterPro" id="IPR012677">
    <property type="entry name" value="Nucleotide-bd_a/b_plait_sf"/>
</dbReference>
<comment type="subcellular location">
    <subcellularLocation>
        <location evidence="1">Nucleus</location>
    </subcellularLocation>
</comment>
<dbReference type="Pfam" id="PF00076">
    <property type="entry name" value="RRM_1"/>
    <property type="match status" value="5"/>
</dbReference>
<feature type="coiled-coil region" evidence="10">
    <location>
        <begin position="100"/>
        <end position="137"/>
    </location>
</feature>
<dbReference type="PANTHER" id="PTHR48039">
    <property type="entry name" value="RNA-BINDING MOTIF PROTEIN 14B"/>
    <property type="match status" value="1"/>
</dbReference>
<comment type="similarity">
    <text evidence="2">Belongs to the RRM MRD1 family.</text>
</comment>
<dbReference type="InterPro" id="IPR003954">
    <property type="entry name" value="RRM_euk-type"/>
</dbReference>
<dbReference type="Proteomes" id="UP000095038">
    <property type="component" value="Unassembled WGS sequence"/>
</dbReference>
<keyword evidence="8" id="KW-0687">Ribonucleoprotein</keyword>
<dbReference type="GO" id="GO:0042134">
    <property type="term" value="F:rRNA primary transcript binding"/>
    <property type="evidence" value="ECO:0007669"/>
    <property type="project" value="EnsemblFungi"/>
</dbReference>
<dbReference type="CDD" id="cd12320">
    <property type="entry name" value="RRM6_RBM19_RRM5_MRD1"/>
    <property type="match status" value="1"/>
</dbReference>
<dbReference type="GO" id="GO:0003729">
    <property type="term" value="F:mRNA binding"/>
    <property type="evidence" value="ECO:0007669"/>
    <property type="project" value="TreeGrafter"/>
</dbReference>
<dbReference type="GO" id="GO:0000472">
    <property type="term" value="P:endonucleolytic cleavage to generate mature 5'-end of SSU-rRNA from (SSU-rRNA, 5.8S rRNA, LSU-rRNA)"/>
    <property type="evidence" value="ECO:0007669"/>
    <property type="project" value="EnsemblFungi"/>
</dbReference>
<evidence type="ECO:0000256" key="8">
    <source>
        <dbReference type="ARBA" id="ARBA00023274"/>
    </source>
</evidence>
<dbReference type="AlphaFoldDB" id="A0A1D2VFG4"/>
<dbReference type="OrthoDB" id="439639at2759"/>
<name>A0A1D2VFG4_9ASCO</name>
<dbReference type="InterPro" id="IPR034482">
    <property type="entry name" value="Mrd1_RRM3"/>
</dbReference>
<organism evidence="13 14">
    <name type="scientific">Ascoidea rubescens DSM 1968</name>
    <dbReference type="NCBI Taxonomy" id="1344418"/>
    <lineage>
        <taxon>Eukaryota</taxon>
        <taxon>Fungi</taxon>
        <taxon>Dikarya</taxon>
        <taxon>Ascomycota</taxon>
        <taxon>Saccharomycotina</taxon>
        <taxon>Saccharomycetes</taxon>
        <taxon>Ascoideaceae</taxon>
        <taxon>Ascoidea</taxon>
    </lineage>
</organism>
<dbReference type="GO" id="GO:0032040">
    <property type="term" value="C:small-subunit processome"/>
    <property type="evidence" value="ECO:0007669"/>
    <property type="project" value="EnsemblFungi"/>
</dbReference>
<feature type="domain" description="RRM" evidence="12">
    <location>
        <begin position="710"/>
        <end position="787"/>
    </location>
</feature>
<dbReference type="GO" id="GO:0000480">
    <property type="term" value="P:endonucleolytic cleavage in 5'-ETS of tricistronic rRNA transcript (SSU-rRNA, 5.8S rRNA, LSU-rRNA)"/>
    <property type="evidence" value="ECO:0007669"/>
    <property type="project" value="EnsemblFungi"/>
</dbReference>
<feature type="domain" description="RRM" evidence="12">
    <location>
        <begin position="486"/>
        <end position="558"/>
    </location>
</feature>
<dbReference type="CDD" id="cd12568">
    <property type="entry name" value="RRM3_MRD1"/>
    <property type="match status" value="1"/>
</dbReference>
<feature type="domain" description="RRM" evidence="12">
    <location>
        <begin position="617"/>
        <end position="694"/>
    </location>
</feature>
<keyword evidence="6 9" id="KW-0694">RNA-binding</keyword>
<feature type="domain" description="RRM" evidence="12">
    <location>
        <begin position="2"/>
        <end position="87"/>
    </location>
</feature>
<evidence type="ECO:0000256" key="2">
    <source>
        <dbReference type="ARBA" id="ARBA00008033"/>
    </source>
</evidence>
<sequence>MSRVIIKGLPIYLDEEQLKKKLGRINNNDTITQDITDLKIVRNAKTGESRKFGFIGFKTYESAEKIIKYFDNSFIDTSRVNLQFAKSFADPSVPKSFRQRQREINKRKQIEEQREKAKEIKKRRLNVREEIDEKINKNKVLKEYLDTVNSTVKIVDGKGNPSVQDLEDALNKKDNEIKNDKNEDGITRDEENESDEEYEDFRPKSQEEKNEESDNNGNENEDNEREEKMISLSEMAKDSTVSDLDWLKQHRIRMLENSKENKNNDQNQEESDFGNEVKNSNKDTKKKFTEQEKTEELILETGRLFIRNILYTATEEDFRELFGPYGILDEVHIAVDTRTHKSKGFVYIQFQNPKDALFAYKELDKQIFQGRLLHILPSKAKKSHRLDEFDIKNLPLKKQKELKKKEMASKSQFTWNSLFMSNDAVIESVASKLRLKKSDLIDPESSSSGVKQALAEVDVIGDVRKYFESKGIDLTSFEKKQEKDDKVILVKNFPFGTTSQEIADLFIPFGELKRLLFPPSGTIAIVEYIDIPSGRAAFTKLAYKRFKNSVIYLEKGPKDLFKREPTEGERHNSKPKEAANDKSDEDKDVKKAKISASDILLEATEENEPDAHQGTTASVFIKNLNFKTTTKDLMVMFKTLPGFLVVQVKESKPGVSMGFGFAEFKTMEDANNFISTFNGKSILEHKIELKISNRVNDANAKIKPAGKKNEKLIVKNLPFEATRKDVFDLFNPFGDLRSVRVPRKFNNQTKGYAFVEFVLSKEAEHAMQSLTGVHLLGRRLVIEYSNE</sequence>
<evidence type="ECO:0000256" key="1">
    <source>
        <dbReference type="ARBA" id="ARBA00004123"/>
    </source>
</evidence>
<evidence type="ECO:0000256" key="3">
    <source>
        <dbReference type="ARBA" id="ARBA00013428"/>
    </source>
</evidence>
<keyword evidence="4" id="KW-0698">rRNA processing</keyword>
<evidence type="ECO:0000256" key="11">
    <source>
        <dbReference type="SAM" id="MobiDB-lite"/>
    </source>
</evidence>
<feature type="compositionally biased region" description="Acidic residues" evidence="11">
    <location>
        <begin position="209"/>
        <end position="224"/>
    </location>
</feature>
<feature type="domain" description="RRM" evidence="12">
    <location>
        <begin position="302"/>
        <end position="380"/>
    </location>
</feature>
<protein>
    <recommendedName>
        <fullName evidence="3">Multiple RNA-binding domain-containing protein 1</fullName>
    </recommendedName>
</protein>
<reference evidence="14" key="1">
    <citation type="submission" date="2016-05" db="EMBL/GenBank/DDBJ databases">
        <title>Comparative genomics of biotechnologically important yeasts.</title>
        <authorList>
            <consortium name="DOE Joint Genome Institute"/>
            <person name="Riley R."/>
            <person name="Haridas S."/>
            <person name="Wolfe K.H."/>
            <person name="Lopes M.R."/>
            <person name="Hittinger C.T."/>
            <person name="Goker M."/>
            <person name="Salamov A."/>
            <person name="Wisecaver J."/>
            <person name="Long T.M."/>
            <person name="Aerts A.L."/>
            <person name="Barry K."/>
            <person name="Choi C."/>
            <person name="Clum A."/>
            <person name="Coughlan A.Y."/>
            <person name="Deshpande S."/>
            <person name="Douglass A.P."/>
            <person name="Hanson S.J."/>
            <person name="Klenk H.-P."/>
            <person name="Labutti K."/>
            <person name="Lapidus A."/>
            <person name="Lindquist E."/>
            <person name="Lipzen A."/>
            <person name="Meier-Kolthoff J.P."/>
            <person name="Ohm R.A."/>
            <person name="Otillar R.P."/>
            <person name="Pangilinan J."/>
            <person name="Peng Y."/>
            <person name="Rokas A."/>
            <person name="Rosa C.A."/>
            <person name="Scheuner C."/>
            <person name="Sibirny A.A."/>
            <person name="Slot J.C."/>
            <person name="Stielow J.B."/>
            <person name="Sun H."/>
            <person name="Kurtzman C.P."/>
            <person name="Blackwell M."/>
            <person name="Grigoriev I.V."/>
            <person name="Jeffries T.W."/>
        </authorList>
    </citation>
    <scope>NUCLEOTIDE SEQUENCE [LARGE SCALE GENOMIC DNA]</scope>
    <source>
        <strain evidence="14">DSM 1968</strain>
    </source>
</reference>
<proteinExistence type="inferred from homology"/>
<feature type="region of interest" description="Disordered" evidence="11">
    <location>
        <begin position="155"/>
        <end position="227"/>
    </location>
</feature>
<evidence type="ECO:0000256" key="4">
    <source>
        <dbReference type="ARBA" id="ARBA00022552"/>
    </source>
</evidence>
<dbReference type="SUPFAM" id="SSF54928">
    <property type="entry name" value="RNA-binding domain, RBD"/>
    <property type="match status" value="5"/>
</dbReference>
<evidence type="ECO:0000259" key="12">
    <source>
        <dbReference type="PROSITE" id="PS50102"/>
    </source>
</evidence>
<dbReference type="EMBL" id="KV454482">
    <property type="protein sequence ID" value="ODV60322.1"/>
    <property type="molecule type" value="Genomic_DNA"/>
</dbReference>
<feature type="compositionally biased region" description="Basic and acidic residues" evidence="11">
    <location>
        <begin position="169"/>
        <end position="189"/>
    </location>
</feature>
<dbReference type="GeneID" id="30964698"/>
<feature type="compositionally biased region" description="Acidic residues" evidence="11">
    <location>
        <begin position="190"/>
        <end position="199"/>
    </location>
</feature>
<keyword evidence="5" id="KW-0677">Repeat</keyword>
<dbReference type="GO" id="GO:0000447">
    <property type="term" value="P:endonucleolytic cleavage in ITS1 to separate SSU-rRNA from 5.8S rRNA and LSU-rRNA from tricistronic rRNA transcript (SSU-rRNA, 5.8S rRNA, LSU-rRNA)"/>
    <property type="evidence" value="ECO:0007669"/>
    <property type="project" value="EnsemblFungi"/>
</dbReference>
<evidence type="ECO:0000256" key="10">
    <source>
        <dbReference type="SAM" id="Coils"/>
    </source>
</evidence>
<dbReference type="RefSeq" id="XP_020046629.1">
    <property type="nucleotide sequence ID" value="XM_020191062.1"/>
</dbReference>
<dbReference type="GO" id="GO:0034462">
    <property type="term" value="P:small-subunit processome assembly"/>
    <property type="evidence" value="ECO:0007669"/>
    <property type="project" value="EnsemblFungi"/>
</dbReference>
<evidence type="ECO:0000256" key="7">
    <source>
        <dbReference type="ARBA" id="ARBA00023242"/>
    </source>
</evidence>
<evidence type="ECO:0000256" key="5">
    <source>
        <dbReference type="ARBA" id="ARBA00022737"/>
    </source>
</evidence>
<dbReference type="InterPro" id="IPR000504">
    <property type="entry name" value="RRM_dom"/>
</dbReference>
<gene>
    <name evidence="13" type="ORF">ASCRUDRAFT_47449</name>
</gene>
<evidence type="ECO:0000256" key="9">
    <source>
        <dbReference type="PROSITE-ProRule" id="PRU00176"/>
    </source>
</evidence>
<feature type="region of interest" description="Disordered" evidence="11">
    <location>
        <begin position="255"/>
        <end position="293"/>
    </location>
</feature>
<feature type="compositionally biased region" description="Basic and acidic residues" evidence="11">
    <location>
        <begin position="279"/>
        <end position="293"/>
    </location>
</feature>